<evidence type="ECO:0000259" key="13">
    <source>
        <dbReference type="Pfam" id="PF10559"/>
    </source>
</evidence>
<evidence type="ECO:0000256" key="1">
    <source>
        <dbReference type="ARBA" id="ARBA00004127"/>
    </source>
</evidence>
<dbReference type="InterPro" id="IPR019561">
    <property type="entry name" value="Translocon_Sec61/SecY_plug_dom"/>
</dbReference>
<dbReference type="Pfam" id="PF10559">
    <property type="entry name" value="Plug_translocon"/>
    <property type="match status" value="1"/>
</dbReference>
<evidence type="ECO:0000256" key="12">
    <source>
        <dbReference type="SAM" id="Phobius"/>
    </source>
</evidence>
<dbReference type="GO" id="GO:0009535">
    <property type="term" value="C:chloroplast thylakoid membrane"/>
    <property type="evidence" value="ECO:0007669"/>
    <property type="project" value="UniProtKB-SubCell"/>
</dbReference>
<keyword evidence="6" id="KW-0653">Protein transport</keyword>
<dbReference type="AlphaFoldDB" id="A0AAQ3TNH8"/>
<evidence type="ECO:0000313" key="14">
    <source>
        <dbReference type="EMBL" id="WVZ77138.1"/>
    </source>
</evidence>
<feature type="transmembrane region" description="Helical" evidence="12">
    <location>
        <begin position="480"/>
        <end position="504"/>
    </location>
</feature>
<feature type="transmembrane region" description="Helical" evidence="12">
    <location>
        <begin position="401"/>
        <end position="420"/>
    </location>
</feature>
<feature type="transmembrane region" description="Helical" evidence="12">
    <location>
        <begin position="276"/>
        <end position="297"/>
    </location>
</feature>
<dbReference type="GO" id="GO:0012505">
    <property type="term" value="C:endomembrane system"/>
    <property type="evidence" value="ECO:0007669"/>
    <property type="project" value="UniProtKB-SubCell"/>
</dbReference>
<protein>
    <recommendedName>
        <fullName evidence="13">Translocon Sec61/SecY plug domain-containing protein</fullName>
    </recommendedName>
</protein>
<evidence type="ECO:0000256" key="2">
    <source>
        <dbReference type="ARBA" id="ARBA00004454"/>
    </source>
</evidence>
<dbReference type="Pfam" id="PF00344">
    <property type="entry name" value="SecY"/>
    <property type="match status" value="3"/>
</dbReference>
<evidence type="ECO:0000256" key="8">
    <source>
        <dbReference type="ARBA" id="ARBA00023010"/>
    </source>
</evidence>
<keyword evidence="8" id="KW-0811">Translocation</keyword>
<feature type="transmembrane region" description="Helical" evidence="12">
    <location>
        <begin position="549"/>
        <end position="568"/>
    </location>
</feature>
<feature type="domain" description="Translocon Sec61/SecY plug" evidence="13">
    <location>
        <begin position="39"/>
        <end position="75"/>
    </location>
</feature>
<dbReference type="PANTHER" id="PTHR10906">
    <property type="entry name" value="SECY/SEC61-ALPHA FAMILY MEMBER"/>
    <property type="match status" value="1"/>
</dbReference>
<keyword evidence="4" id="KW-0813">Transport</keyword>
<name>A0AAQ3TNH8_PASNO</name>
<feature type="transmembrane region" description="Helical" evidence="12">
    <location>
        <begin position="831"/>
        <end position="862"/>
    </location>
</feature>
<dbReference type="GO" id="GO:0015031">
    <property type="term" value="P:protein transport"/>
    <property type="evidence" value="ECO:0007669"/>
    <property type="project" value="UniProtKB-KW"/>
</dbReference>
<evidence type="ECO:0000256" key="3">
    <source>
        <dbReference type="ARBA" id="ARBA00005751"/>
    </source>
</evidence>
<feature type="transmembrane region" description="Helical" evidence="12">
    <location>
        <begin position="303"/>
        <end position="323"/>
    </location>
</feature>
<comment type="subcellular location">
    <subcellularLocation>
        <location evidence="1">Endomembrane system</location>
        <topology evidence="1">Multi-pass membrane protein</topology>
    </subcellularLocation>
    <subcellularLocation>
        <location evidence="2">Plastid</location>
        <location evidence="2">Chloroplast thylakoid membrane</location>
        <topology evidence="2">Multi-pass membrane protein</topology>
    </subcellularLocation>
</comment>
<keyword evidence="5 12" id="KW-0812">Transmembrane</keyword>
<feature type="transmembrane region" description="Helical" evidence="12">
    <location>
        <begin position="30"/>
        <end position="56"/>
    </location>
</feature>
<feature type="transmembrane region" description="Helical" evidence="12">
    <location>
        <begin position="652"/>
        <end position="674"/>
    </location>
</feature>
<feature type="transmembrane region" description="Helical" evidence="12">
    <location>
        <begin position="516"/>
        <end position="537"/>
    </location>
</feature>
<evidence type="ECO:0000256" key="7">
    <source>
        <dbReference type="ARBA" id="ARBA00022989"/>
    </source>
</evidence>
<evidence type="ECO:0000256" key="10">
    <source>
        <dbReference type="RuleBase" id="RU004349"/>
    </source>
</evidence>
<feature type="transmembrane region" description="Helical" evidence="12">
    <location>
        <begin position="770"/>
        <end position="789"/>
    </location>
</feature>
<comment type="similarity">
    <text evidence="3 10">Belongs to the SecY/SEC61-alpha family.</text>
</comment>
<feature type="transmembrane region" description="Helical" evidence="12">
    <location>
        <begin position="432"/>
        <end position="450"/>
    </location>
</feature>
<feature type="non-terminal residue" evidence="14">
    <location>
        <position position="872"/>
    </location>
</feature>
<keyword evidence="7 12" id="KW-1133">Transmembrane helix</keyword>
<evidence type="ECO:0000256" key="6">
    <source>
        <dbReference type="ARBA" id="ARBA00022927"/>
    </source>
</evidence>
<reference evidence="14 15" key="1">
    <citation type="submission" date="2024-02" db="EMBL/GenBank/DDBJ databases">
        <title>High-quality chromosome-scale genome assembly of Pensacola bahiagrass (Paspalum notatum Flugge var. saurae).</title>
        <authorList>
            <person name="Vega J.M."/>
            <person name="Podio M."/>
            <person name="Orjuela J."/>
            <person name="Siena L.A."/>
            <person name="Pessino S.C."/>
            <person name="Combes M.C."/>
            <person name="Mariac C."/>
            <person name="Albertini E."/>
            <person name="Pupilli F."/>
            <person name="Ortiz J.P.A."/>
            <person name="Leblanc O."/>
        </authorList>
    </citation>
    <scope>NUCLEOTIDE SEQUENCE [LARGE SCALE GENOMIC DNA]</scope>
    <source>
        <strain evidence="14">R1</strain>
        <tissue evidence="14">Leaf</tissue>
    </source>
</reference>
<dbReference type="Gene3D" id="1.10.3370.10">
    <property type="entry name" value="SecY subunit domain"/>
    <property type="match status" value="3"/>
</dbReference>
<feature type="transmembrane region" description="Helical" evidence="12">
    <location>
        <begin position="575"/>
        <end position="596"/>
    </location>
</feature>
<feature type="region of interest" description="Disordered" evidence="11">
    <location>
        <begin position="218"/>
        <end position="266"/>
    </location>
</feature>
<dbReference type="SUPFAM" id="SSF103491">
    <property type="entry name" value="Preprotein translocase SecY subunit"/>
    <property type="match status" value="2"/>
</dbReference>
<organism evidence="14 15">
    <name type="scientific">Paspalum notatum var. saurae</name>
    <dbReference type="NCBI Taxonomy" id="547442"/>
    <lineage>
        <taxon>Eukaryota</taxon>
        <taxon>Viridiplantae</taxon>
        <taxon>Streptophyta</taxon>
        <taxon>Embryophyta</taxon>
        <taxon>Tracheophyta</taxon>
        <taxon>Spermatophyta</taxon>
        <taxon>Magnoliopsida</taxon>
        <taxon>Liliopsida</taxon>
        <taxon>Poales</taxon>
        <taxon>Poaceae</taxon>
        <taxon>PACMAD clade</taxon>
        <taxon>Panicoideae</taxon>
        <taxon>Andropogonodae</taxon>
        <taxon>Paspaleae</taxon>
        <taxon>Paspalinae</taxon>
        <taxon>Paspalum</taxon>
    </lineage>
</organism>
<evidence type="ECO:0000313" key="15">
    <source>
        <dbReference type="Proteomes" id="UP001341281"/>
    </source>
</evidence>
<evidence type="ECO:0000256" key="5">
    <source>
        <dbReference type="ARBA" id="ARBA00022692"/>
    </source>
</evidence>
<dbReference type="InterPro" id="IPR023201">
    <property type="entry name" value="SecY_dom_sf"/>
</dbReference>
<keyword evidence="15" id="KW-1185">Reference proteome</keyword>
<evidence type="ECO:0000256" key="11">
    <source>
        <dbReference type="SAM" id="MobiDB-lite"/>
    </source>
</evidence>
<sequence length="872" mass="94149">MAARGCSAALATLMPAVRRADRAVPFSRRALYTGASMSVFLVCSHLPLYGVPYAAATAGADPLYWVRALLASNRGTLMELGVGPVVTAGTVMQLVTGSKLLRLRVDHQKNVRDLADAARKALAEAAAHVLLGMYGPVGALGGALIVLQLVAASALVVFLDELFDKGYGLRGCSAVSLLYAADTCGKVAWHAFSPVTVNREFEGAVLAVIHQLAVKKLGPPRPRRHHAPPAPPQPDEPAGHLPRPARRGLPRGRPDPAAACSPGDTRGRRATFPIKLLYTSAMPVVLHSAAVLALYMVSQLLHHSRFFGGTMLARAVGGLVYYVTPPTSSFGADPIHALVYIVLLLTSCALLSQAWAAASGSSARDVARQIADQRLALPGRREGAIGGLCVGALTIFADMTGVIGTGTGIMLAATAVYNLVVRRADRRIPHDVKVTYTVLTVFFFSMARLVPPYGVPLEPLTAASEPLGQGWHSFVSKSSLMTLGILPMLVYEIITHTLGASRIINVDMDPLQAHKLLNKVPTLIGILVTIGGATAHVQGLCSLGNCGTGTALLILAQYVFFGILIIYIDDALKKGYGLFSSISLFTATTICENILWKTFCPMLFAYPKQAGADQFEGAVTAWVRLLITRTGRFSAMREALFYNQRLPNLTNLLATCVFVLITIFFQGMSIVLPVKSDKIPRFQVNWVIKVSNIFFGLIIIHRSSVSLMYSFSKVLYLKYGGDYRLLNLLGTWKISNSYHFQEYFLVDGILYYITTTPPVLTDLHSAPFHAFIYGGYLLGSYVCLSAFWLRICQCSRRFSDDFINKNLFTLVQPDAIPPDESRRHVLKAVRFGGFCLGAWIILGDLLGVLGSGTGIVLAVSAFSPYVDGRAGK</sequence>
<keyword evidence="9 12" id="KW-0472">Membrane</keyword>
<dbReference type="Proteomes" id="UP001341281">
    <property type="component" value="Chromosome 05"/>
</dbReference>
<evidence type="ECO:0000256" key="9">
    <source>
        <dbReference type="ARBA" id="ARBA00023136"/>
    </source>
</evidence>
<evidence type="ECO:0000256" key="4">
    <source>
        <dbReference type="ARBA" id="ARBA00022448"/>
    </source>
</evidence>
<feature type="transmembrane region" description="Helical" evidence="12">
    <location>
        <begin position="686"/>
        <end position="709"/>
    </location>
</feature>
<feature type="transmembrane region" description="Helical" evidence="12">
    <location>
        <begin position="335"/>
        <end position="356"/>
    </location>
</feature>
<accession>A0AAQ3TNH8</accession>
<proteinExistence type="inferred from homology"/>
<dbReference type="EMBL" id="CP144749">
    <property type="protein sequence ID" value="WVZ77138.1"/>
    <property type="molecule type" value="Genomic_DNA"/>
</dbReference>
<dbReference type="PROSITE" id="PS00755">
    <property type="entry name" value="SECY_1"/>
    <property type="match status" value="1"/>
</dbReference>
<feature type="transmembrane region" description="Helical" evidence="12">
    <location>
        <begin position="137"/>
        <end position="159"/>
    </location>
</feature>
<gene>
    <name evidence="14" type="ORF">U9M48_025038</name>
</gene>
<dbReference type="InterPro" id="IPR030659">
    <property type="entry name" value="SecY_CS"/>
</dbReference>
<dbReference type="InterPro" id="IPR002208">
    <property type="entry name" value="SecY/SEC61-alpha"/>
</dbReference>